<keyword evidence="3" id="KW-1185">Reference proteome</keyword>
<gene>
    <name evidence="2" type="ORF">GSPATT00013599001</name>
</gene>
<keyword evidence="1" id="KW-0812">Transmembrane</keyword>
<name>A0D535_PARTE</name>
<evidence type="ECO:0000256" key="1">
    <source>
        <dbReference type="SAM" id="Phobius"/>
    </source>
</evidence>
<organism evidence="2 3">
    <name type="scientific">Paramecium tetraurelia</name>
    <dbReference type="NCBI Taxonomy" id="5888"/>
    <lineage>
        <taxon>Eukaryota</taxon>
        <taxon>Sar</taxon>
        <taxon>Alveolata</taxon>
        <taxon>Ciliophora</taxon>
        <taxon>Intramacronucleata</taxon>
        <taxon>Oligohymenophorea</taxon>
        <taxon>Peniculida</taxon>
        <taxon>Parameciidae</taxon>
        <taxon>Paramecium</taxon>
    </lineage>
</organism>
<protein>
    <recommendedName>
        <fullName evidence="4">Transmembrane protein</fullName>
    </recommendedName>
</protein>
<sequence>MIYSKKNKQIDHHNLIGGLLDKSYFKVLMLQRKNLSIKPLRQRLYQQPYVTRQINQHRNLISQNVNFLIKYPIVSVVMIFMLGSDFSMLFNHFSDLQNILNHIFPKFCERNFIYPNYCNRMNMTKIKEQIIVIKRKQLIFLIQGISQDVAIIIERNFINDNFKHMQFFQINKIAVFFYCNFYESLWFV</sequence>
<feature type="transmembrane region" description="Helical" evidence="1">
    <location>
        <begin position="68"/>
        <end position="90"/>
    </location>
</feature>
<evidence type="ECO:0008006" key="4">
    <source>
        <dbReference type="Google" id="ProtNLM"/>
    </source>
</evidence>
<dbReference type="EMBL" id="CT868296">
    <property type="protein sequence ID" value="CAK78152.1"/>
    <property type="molecule type" value="Genomic_DNA"/>
</dbReference>
<dbReference type="InParanoid" id="A0D535"/>
<evidence type="ECO:0000313" key="2">
    <source>
        <dbReference type="EMBL" id="CAK78152.1"/>
    </source>
</evidence>
<dbReference type="GeneID" id="5031334"/>
<dbReference type="AlphaFoldDB" id="A0D535"/>
<proteinExistence type="predicted"/>
<keyword evidence="1" id="KW-1133">Transmembrane helix</keyword>
<dbReference type="RefSeq" id="XP_001445549.1">
    <property type="nucleotide sequence ID" value="XM_001445512.1"/>
</dbReference>
<dbReference type="KEGG" id="ptm:GSPATT00013599001"/>
<keyword evidence="1" id="KW-0472">Membrane</keyword>
<accession>A0D535</accession>
<reference evidence="2 3" key="1">
    <citation type="journal article" date="2006" name="Nature">
        <title>Global trends of whole-genome duplications revealed by the ciliate Paramecium tetraurelia.</title>
        <authorList>
            <consortium name="Genoscope"/>
            <person name="Aury J.-M."/>
            <person name="Jaillon O."/>
            <person name="Duret L."/>
            <person name="Noel B."/>
            <person name="Jubin C."/>
            <person name="Porcel B.M."/>
            <person name="Segurens B."/>
            <person name="Daubin V."/>
            <person name="Anthouard V."/>
            <person name="Aiach N."/>
            <person name="Arnaiz O."/>
            <person name="Billaut A."/>
            <person name="Beisson J."/>
            <person name="Blanc I."/>
            <person name="Bouhouche K."/>
            <person name="Camara F."/>
            <person name="Duharcourt S."/>
            <person name="Guigo R."/>
            <person name="Gogendeau D."/>
            <person name="Katinka M."/>
            <person name="Keller A.-M."/>
            <person name="Kissmehl R."/>
            <person name="Klotz C."/>
            <person name="Koll F."/>
            <person name="Le Moue A."/>
            <person name="Lepere C."/>
            <person name="Malinsky S."/>
            <person name="Nowacki M."/>
            <person name="Nowak J.K."/>
            <person name="Plattner H."/>
            <person name="Poulain J."/>
            <person name="Ruiz F."/>
            <person name="Serrano V."/>
            <person name="Zagulski M."/>
            <person name="Dessen P."/>
            <person name="Betermier M."/>
            <person name="Weissenbach J."/>
            <person name="Scarpelli C."/>
            <person name="Schachter V."/>
            <person name="Sperling L."/>
            <person name="Meyer E."/>
            <person name="Cohen J."/>
            <person name="Wincker P."/>
        </authorList>
    </citation>
    <scope>NUCLEOTIDE SEQUENCE [LARGE SCALE GENOMIC DNA]</scope>
    <source>
        <strain evidence="2 3">Stock d4-2</strain>
    </source>
</reference>
<dbReference type="Proteomes" id="UP000000600">
    <property type="component" value="Unassembled WGS sequence"/>
</dbReference>
<dbReference type="HOGENOM" id="CLU_1443597_0_0_1"/>
<evidence type="ECO:0000313" key="3">
    <source>
        <dbReference type="Proteomes" id="UP000000600"/>
    </source>
</evidence>